<evidence type="ECO:0000259" key="6">
    <source>
        <dbReference type="Pfam" id="PF04130"/>
    </source>
</evidence>
<dbReference type="PANTHER" id="PTHR19302">
    <property type="entry name" value="GAMMA TUBULIN COMPLEX PROTEIN"/>
    <property type="match status" value="1"/>
</dbReference>
<dbReference type="GO" id="GO:0005874">
    <property type="term" value="C:microtubule"/>
    <property type="evidence" value="ECO:0007669"/>
    <property type="project" value="UniProtKB-KW"/>
</dbReference>
<feature type="domain" description="Gamma tubulin complex component C-terminal" evidence="6">
    <location>
        <begin position="537"/>
        <end position="916"/>
    </location>
</feature>
<proteinExistence type="inferred from homology"/>
<dbReference type="GO" id="GO:0051321">
    <property type="term" value="P:meiotic cell cycle"/>
    <property type="evidence" value="ECO:0007669"/>
    <property type="project" value="TreeGrafter"/>
</dbReference>
<dbReference type="GO" id="GO:0007020">
    <property type="term" value="P:microtubule nucleation"/>
    <property type="evidence" value="ECO:0007669"/>
    <property type="project" value="InterPro"/>
</dbReference>
<evidence type="ECO:0000313" key="8">
    <source>
        <dbReference type="Proteomes" id="UP000799118"/>
    </source>
</evidence>
<accession>A0A6A4ISR8</accession>
<dbReference type="GO" id="GO:0005816">
    <property type="term" value="C:spindle pole body"/>
    <property type="evidence" value="ECO:0007669"/>
    <property type="project" value="UniProtKB-ARBA"/>
</dbReference>
<dbReference type="OrthoDB" id="775571at2759"/>
<gene>
    <name evidence="7" type="ORF">BT96DRAFT_870322</name>
</gene>
<evidence type="ECO:0000256" key="4">
    <source>
        <dbReference type="ARBA" id="ARBA00023212"/>
    </source>
</evidence>
<evidence type="ECO:0000313" key="7">
    <source>
        <dbReference type="EMBL" id="KAE9411588.1"/>
    </source>
</evidence>
<dbReference type="InterPro" id="IPR040457">
    <property type="entry name" value="GCP_C"/>
</dbReference>
<evidence type="ECO:0000256" key="3">
    <source>
        <dbReference type="ARBA" id="ARBA00022701"/>
    </source>
</evidence>
<evidence type="ECO:0000256" key="5">
    <source>
        <dbReference type="RuleBase" id="RU363050"/>
    </source>
</evidence>
<keyword evidence="2 5" id="KW-0963">Cytoplasm</keyword>
<evidence type="ECO:0000256" key="1">
    <source>
        <dbReference type="ARBA" id="ARBA00010337"/>
    </source>
</evidence>
<dbReference type="GO" id="GO:0051011">
    <property type="term" value="F:microtubule minus-end binding"/>
    <property type="evidence" value="ECO:0007669"/>
    <property type="project" value="TreeGrafter"/>
</dbReference>
<dbReference type="GO" id="GO:0000930">
    <property type="term" value="C:gamma-tubulin complex"/>
    <property type="evidence" value="ECO:0007669"/>
    <property type="project" value="UniProtKB-ARBA"/>
</dbReference>
<keyword evidence="8" id="KW-1185">Reference proteome</keyword>
<dbReference type="Gene3D" id="1.20.120.1900">
    <property type="entry name" value="Gamma-tubulin complex, C-terminal domain"/>
    <property type="match status" value="1"/>
</dbReference>
<dbReference type="GO" id="GO:0000922">
    <property type="term" value="C:spindle pole"/>
    <property type="evidence" value="ECO:0007669"/>
    <property type="project" value="InterPro"/>
</dbReference>
<comment type="similarity">
    <text evidence="1 5">Belongs to the TUBGCP family.</text>
</comment>
<keyword evidence="4 5" id="KW-0206">Cytoskeleton</keyword>
<dbReference type="GO" id="GO:0051225">
    <property type="term" value="P:spindle assembly"/>
    <property type="evidence" value="ECO:0007669"/>
    <property type="project" value="TreeGrafter"/>
</dbReference>
<dbReference type="GO" id="GO:0031122">
    <property type="term" value="P:cytoplasmic microtubule organization"/>
    <property type="evidence" value="ECO:0007669"/>
    <property type="project" value="TreeGrafter"/>
</dbReference>
<dbReference type="GO" id="GO:0043015">
    <property type="term" value="F:gamma-tubulin binding"/>
    <property type="evidence" value="ECO:0007669"/>
    <property type="project" value="InterPro"/>
</dbReference>
<reference evidence="7" key="1">
    <citation type="journal article" date="2019" name="Environ. Microbiol.">
        <title>Fungal ecological strategies reflected in gene transcription - a case study of two litter decomposers.</title>
        <authorList>
            <person name="Barbi F."/>
            <person name="Kohler A."/>
            <person name="Barry K."/>
            <person name="Baskaran P."/>
            <person name="Daum C."/>
            <person name="Fauchery L."/>
            <person name="Ihrmark K."/>
            <person name="Kuo A."/>
            <person name="LaButti K."/>
            <person name="Lipzen A."/>
            <person name="Morin E."/>
            <person name="Grigoriev I.V."/>
            <person name="Henrissat B."/>
            <person name="Lindahl B."/>
            <person name="Martin F."/>
        </authorList>
    </citation>
    <scope>NUCLEOTIDE SEQUENCE</scope>
    <source>
        <strain evidence="7">JB14</strain>
    </source>
</reference>
<dbReference type="EMBL" id="ML769383">
    <property type="protein sequence ID" value="KAE9411588.1"/>
    <property type="molecule type" value="Genomic_DNA"/>
</dbReference>
<dbReference type="AlphaFoldDB" id="A0A6A4ISR8"/>
<dbReference type="PANTHER" id="PTHR19302:SF70">
    <property type="entry name" value="GAMMA-TUBULIN COMPLEX COMPONENT 6"/>
    <property type="match status" value="1"/>
</dbReference>
<comment type="subcellular location">
    <subcellularLocation>
        <location evidence="5">Cytoplasm</location>
        <location evidence="5">Cytoskeleton</location>
        <location evidence="5">Microtubule organizing center</location>
    </subcellularLocation>
</comment>
<keyword evidence="3 5" id="KW-0493">Microtubule</keyword>
<protein>
    <recommendedName>
        <fullName evidence="5">Spindle pole body component</fullName>
    </recommendedName>
</protein>
<dbReference type="GO" id="GO:0000278">
    <property type="term" value="P:mitotic cell cycle"/>
    <property type="evidence" value="ECO:0007669"/>
    <property type="project" value="TreeGrafter"/>
</dbReference>
<dbReference type="InterPro" id="IPR007259">
    <property type="entry name" value="GCP"/>
</dbReference>
<sequence>MSMFPSLDDDEISLPKLTPIDARFFVPRFIDKPQDPIMDSLKLKASKLRTGDHFRLELLPKELSIIYEQNMSPRTKDSIWSDALKSNVLGRSSQIHSWDSLRSNVPKPASSSGFLSEQDAVVFAAAHHHALPILHDTHSIVQYVSLGDILKNMKLTALGFSSLLHEWDPANEQFLDIGLNKGMRKRFIIEGKDEIISADFISRFIRIGTSLRRLETLIAYLRSKSSIGPTLYAFAHTISTCIGQIRNSLASGPPSEEQLSTNHLALTFVFMYYGQHEEILTALSVLCKRQSETKDYESIPASPQALLSLIYDHLHDHIERQSSHLIIATLAFILTRTSTEYFIEVSRSIGFGHSEGVRDAIGVPKEYPAFFPPELTSALPIAQKSLRLLRAAQPNHPLLQNSKRSLDIRWFWTTDEIMAAVNSTETPKDIAVTEKTGDELSSTSTAYLPELLEFRIYDLEPGRLIGQSCFDAAYTSAPTLALDNFIKTFPPSLPPIAPTLYHLTSLVVKPLLLHATTLSNTLLSLFLTLPPPLDIHSHLRLMRSYMLLMSPAFRTRLSAALFSDSGNFDADVKSSEVLSLRRGSQKTDLRRKTWAVGLAPALLDRATWPPMDTDLSFFLRTVILDSFEVNVNDETLRSRVEEIENRLGFAVRDLPTKSGQNAWLNPLHIEALDFLYMDYKPPQPLDVIITPDILAKYQRIFSFLLRILRVQHAIHAVFRMSNSSIPFVFGTLASSRKMLLHFRFIAQSFVTNLVEYVYDTAIAGNLDPFLERLQRPGNFHSGTKGHKSDYSDVFSLAEAHADVMNAILTACLLRTGQKVSGGALREALEVVLDFAVLVGDLYRGRLEEYQAAEVLESLYIQFRQKMANLIKVLNGTVDQNPCLSSPTYGIARSKEISWGIEALSHLLIRLDFGEWWSSAGKTQ</sequence>
<dbReference type="InterPro" id="IPR042241">
    <property type="entry name" value="GCP_C_sf"/>
</dbReference>
<organism evidence="7 8">
    <name type="scientific">Gymnopus androsaceus JB14</name>
    <dbReference type="NCBI Taxonomy" id="1447944"/>
    <lineage>
        <taxon>Eukaryota</taxon>
        <taxon>Fungi</taxon>
        <taxon>Dikarya</taxon>
        <taxon>Basidiomycota</taxon>
        <taxon>Agaricomycotina</taxon>
        <taxon>Agaricomycetes</taxon>
        <taxon>Agaricomycetidae</taxon>
        <taxon>Agaricales</taxon>
        <taxon>Marasmiineae</taxon>
        <taxon>Omphalotaceae</taxon>
        <taxon>Gymnopus</taxon>
    </lineage>
</organism>
<name>A0A6A4ISR8_9AGAR</name>
<dbReference type="Proteomes" id="UP000799118">
    <property type="component" value="Unassembled WGS sequence"/>
</dbReference>
<evidence type="ECO:0000256" key="2">
    <source>
        <dbReference type="ARBA" id="ARBA00022490"/>
    </source>
</evidence>
<dbReference type="Pfam" id="PF04130">
    <property type="entry name" value="GCP_C_terminal"/>
    <property type="match status" value="1"/>
</dbReference>